<dbReference type="PROSITE" id="PS50097">
    <property type="entry name" value="BTB"/>
    <property type="match status" value="1"/>
</dbReference>
<evidence type="ECO:0000259" key="1">
    <source>
        <dbReference type="PROSITE" id="PS50097"/>
    </source>
</evidence>
<dbReference type="Gene3D" id="3.20.20.370">
    <property type="entry name" value="Glycoside hydrolase/deacetylase"/>
    <property type="match status" value="1"/>
</dbReference>
<proteinExistence type="predicted"/>
<dbReference type="InterPro" id="IPR002509">
    <property type="entry name" value="NODB_dom"/>
</dbReference>
<dbReference type="AlphaFoldDB" id="A0A4U0XLW6"/>
<dbReference type="CDD" id="cd18186">
    <property type="entry name" value="BTB_POZ_ZBTB_KLHL-like"/>
    <property type="match status" value="1"/>
</dbReference>
<sequence length="679" mass="76775">MEAPPLASLSLTHVHYDPADPISHACAYLALVPQALVITYAALIWSTREVEILLMFTGQMGCEALNWLLKRTIKEQRPARIELTEAHPTTDHAICLMATIHQAQRLADIAELMENERYYDLTISCDGQIFKVHRAVMCSASPVIAGACDNDMKESNTGNIEHTVYDADTVKRMVSYVYTQTYTFEPARQSSNLEDGKDSEIEATVPVNVNDQLIAHARVFGIGDYYDIPKLRIMAVENFVESAAAEWEVDGFITVIKEVNGLMGPGHRELRDALRTVTFDHITELTKSDVFMTELAKLEEVQDFSADLLRAVVLHYNEERATLSQQLETAIAEFNVSKNRVVHLNTALISAMERADSGEQSAETNATEAREAIHRLRNMVLQLPIAVSFVINYEEGAERNVLNGDSESETALWEQTDRPPRAGERAINAESDYEYGSRVGIWRMLNLFEAHKMPITAYAVGQALGENPAVAKALKEGGHEIASHAYRWIDYHDMLPELEKEYIVRQLDVLKKLTGEYPVGWYYGRLSPRSRGLVHEVYKEMGVPLVWESDSYCDDLPYWVDVPAEKETEKPEGMLMVPYTYDNNDLKFHSTTGAFSPQQFFEYLQGAFDTLLAEGQAGQPKMMTIGLHCRIIGKPGRFQALKRFVEYISSKPAGQVWVTKRVDIAEHWRSKYPYQKGKR</sequence>
<evidence type="ECO:0000313" key="3">
    <source>
        <dbReference type="EMBL" id="TKA76383.1"/>
    </source>
</evidence>
<evidence type="ECO:0000313" key="4">
    <source>
        <dbReference type="Proteomes" id="UP000309340"/>
    </source>
</evidence>
<name>A0A4U0XLW6_9PEZI</name>
<dbReference type="GO" id="GO:0005975">
    <property type="term" value="P:carbohydrate metabolic process"/>
    <property type="evidence" value="ECO:0007669"/>
    <property type="project" value="InterPro"/>
</dbReference>
<dbReference type="STRING" id="329884.A0A4U0XLW6"/>
<feature type="domain" description="NodB homology" evidence="2">
    <location>
        <begin position="425"/>
        <end position="658"/>
    </location>
</feature>
<accession>A0A4U0XLW6</accession>
<dbReference type="InterPro" id="IPR000210">
    <property type="entry name" value="BTB/POZ_dom"/>
</dbReference>
<organism evidence="3 4">
    <name type="scientific">Friedmanniomyces simplex</name>
    <dbReference type="NCBI Taxonomy" id="329884"/>
    <lineage>
        <taxon>Eukaryota</taxon>
        <taxon>Fungi</taxon>
        <taxon>Dikarya</taxon>
        <taxon>Ascomycota</taxon>
        <taxon>Pezizomycotina</taxon>
        <taxon>Dothideomycetes</taxon>
        <taxon>Dothideomycetidae</taxon>
        <taxon>Mycosphaerellales</taxon>
        <taxon>Teratosphaeriaceae</taxon>
        <taxon>Friedmanniomyces</taxon>
    </lineage>
</organism>
<dbReference type="OrthoDB" id="9970124at2759"/>
<protein>
    <recommendedName>
        <fullName evidence="5">BTB domain-containing protein</fullName>
    </recommendedName>
</protein>
<evidence type="ECO:0008006" key="5">
    <source>
        <dbReference type="Google" id="ProtNLM"/>
    </source>
</evidence>
<dbReference type="PROSITE" id="PS51677">
    <property type="entry name" value="NODB"/>
    <property type="match status" value="1"/>
</dbReference>
<feature type="domain" description="BTB" evidence="1">
    <location>
        <begin position="119"/>
        <end position="186"/>
    </location>
</feature>
<dbReference type="PANTHER" id="PTHR43123:SF1">
    <property type="entry name" value="POLYSACCHARIDE DEACETYLASE-RELATED"/>
    <property type="match status" value="1"/>
</dbReference>
<dbReference type="InterPro" id="IPR011333">
    <property type="entry name" value="SKP1/BTB/POZ_sf"/>
</dbReference>
<dbReference type="EMBL" id="NAJQ01000165">
    <property type="protein sequence ID" value="TKA76383.1"/>
    <property type="molecule type" value="Genomic_DNA"/>
</dbReference>
<dbReference type="Proteomes" id="UP000309340">
    <property type="component" value="Unassembled WGS sequence"/>
</dbReference>
<dbReference type="InterPro" id="IPR011330">
    <property type="entry name" value="Glyco_hydro/deAcase_b/a-brl"/>
</dbReference>
<keyword evidence="4" id="KW-1185">Reference proteome</keyword>
<dbReference type="Pfam" id="PF00651">
    <property type="entry name" value="BTB"/>
    <property type="match status" value="1"/>
</dbReference>
<dbReference type="PANTHER" id="PTHR43123">
    <property type="entry name" value="POLYSACCHARIDE DEACETYLASE-RELATED"/>
    <property type="match status" value="1"/>
</dbReference>
<dbReference type="Gene3D" id="3.30.710.10">
    <property type="entry name" value="Potassium Channel Kv1.1, Chain A"/>
    <property type="match status" value="1"/>
</dbReference>
<dbReference type="SUPFAM" id="SSF88713">
    <property type="entry name" value="Glycoside hydrolase/deacetylase"/>
    <property type="match status" value="1"/>
</dbReference>
<dbReference type="SUPFAM" id="SSF54695">
    <property type="entry name" value="POZ domain"/>
    <property type="match status" value="1"/>
</dbReference>
<comment type="caution">
    <text evidence="3">The sequence shown here is derived from an EMBL/GenBank/DDBJ whole genome shotgun (WGS) entry which is preliminary data.</text>
</comment>
<gene>
    <name evidence="3" type="ORF">B0A55_05263</name>
</gene>
<reference evidence="3 4" key="1">
    <citation type="submission" date="2017-03" db="EMBL/GenBank/DDBJ databases">
        <title>Genomes of endolithic fungi from Antarctica.</title>
        <authorList>
            <person name="Coleine C."/>
            <person name="Masonjones S."/>
            <person name="Stajich J.E."/>
        </authorList>
    </citation>
    <scope>NUCLEOTIDE SEQUENCE [LARGE SCALE GENOMIC DNA]</scope>
    <source>
        <strain evidence="3 4">CCFEE 5184</strain>
    </source>
</reference>
<dbReference type="Pfam" id="PF01522">
    <property type="entry name" value="Polysacc_deac_1"/>
    <property type="match status" value="1"/>
</dbReference>
<dbReference type="GO" id="GO:0016810">
    <property type="term" value="F:hydrolase activity, acting on carbon-nitrogen (but not peptide) bonds"/>
    <property type="evidence" value="ECO:0007669"/>
    <property type="project" value="InterPro"/>
</dbReference>
<evidence type="ECO:0000259" key="2">
    <source>
        <dbReference type="PROSITE" id="PS51677"/>
    </source>
</evidence>